<evidence type="ECO:0000256" key="10">
    <source>
        <dbReference type="SAM" id="Phobius"/>
    </source>
</evidence>
<keyword evidence="8 10" id="KW-0472">Membrane</keyword>
<evidence type="ECO:0000256" key="7">
    <source>
        <dbReference type="ARBA" id="ARBA00023065"/>
    </source>
</evidence>
<feature type="transmembrane region" description="Helical" evidence="10">
    <location>
        <begin position="330"/>
        <end position="347"/>
    </location>
</feature>
<evidence type="ECO:0000313" key="11">
    <source>
        <dbReference type="EMBL" id="QHQ37464.1"/>
    </source>
</evidence>
<dbReference type="Proteomes" id="UP000464495">
    <property type="component" value="Chromosome"/>
</dbReference>
<feature type="transmembrane region" description="Helical" evidence="10">
    <location>
        <begin position="166"/>
        <end position="186"/>
    </location>
</feature>
<feature type="transmembrane region" description="Helical" evidence="10">
    <location>
        <begin position="65"/>
        <end position="84"/>
    </location>
</feature>
<keyword evidence="2" id="KW-0813">Transport</keyword>
<comment type="subcellular location">
    <subcellularLocation>
        <location evidence="1">Cell inner membrane</location>
        <topology evidence="1">Multi-pass membrane protein</topology>
    </subcellularLocation>
</comment>
<evidence type="ECO:0000256" key="2">
    <source>
        <dbReference type="ARBA" id="ARBA00022448"/>
    </source>
</evidence>
<keyword evidence="3" id="KW-0050">Antiport</keyword>
<feature type="transmembrane region" description="Helical" evidence="10">
    <location>
        <begin position="368"/>
        <end position="389"/>
    </location>
</feature>
<dbReference type="AlphaFoldDB" id="A0A6P1T3D2"/>
<evidence type="ECO:0000256" key="4">
    <source>
        <dbReference type="ARBA" id="ARBA00022475"/>
    </source>
</evidence>
<feature type="transmembrane region" description="Helical" evidence="10">
    <location>
        <begin position="395"/>
        <end position="418"/>
    </location>
</feature>
<name>A0A6P1T3D2_9RHOB</name>
<dbReference type="GO" id="GO:0006811">
    <property type="term" value="P:monoatomic ion transport"/>
    <property type="evidence" value="ECO:0007669"/>
    <property type="project" value="UniProtKB-KW"/>
</dbReference>
<feature type="transmembrane region" description="Helical" evidence="10">
    <location>
        <begin position="133"/>
        <end position="154"/>
    </location>
</feature>
<reference evidence="11 12" key="1">
    <citation type="submission" date="2019-12" db="EMBL/GenBank/DDBJ databases">
        <title>Complete genome sequence of Algicella marina strain 9Alg 56(T) isolated from the red alga Tichocarpus crinitus.</title>
        <authorList>
            <person name="Kim S.-G."/>
            <person name="Nedashkovskaya O.I."/>
        </authorList>
    </citation>
    <scope>NUCLEOTIDE SEQUENCE [LARGE SCALE GENOMIC DNA]</scope>
    <source>
        <strain evidence="11 12">9Alg 56</strain>
    </source>
</reference>
<dbReference type="Pfam" id="PF01554">
    <property type="entry name" value="MatE"/>
    <property type="match status" value="2"/>
</dbReference>
<dbReference type="InterPro" id="IPR048279">
    <property type="entry name" value="MdtK-like"/>
</dbReference>
<evidence type="ECO:0000256" key="5">
    <source>
        <dbReference type="ARBA" id="ARBA00022692"/>
    </source>
</evidence>
<keyword evidence="6 10" id="KW-1133">Transmembrane helix</keyword>
<sequence>MAIHVTDTVMIGWLGAEDLAASVLATQLFFVVFIICTGFAHALVPLASAAAAQHDARGVRRATRMGMWAVMGMALILAPVLWFSDALLRSLGQNPELTIISQDYLRIAFLGIFPTVIVAVMRSYLAALERAGIVFGATISGVVLNAFLNWVLIFGNLGAPALGIEGAAIASVGTVLLTCIVLVIYARSKSDLRRYAIFVRMWRPDWEALREIFRMGLAISATLLAEVGLFAAASLMIGRIGTIELAAHGIALQVISVIFMIPLGLSSAATVRAGRAIGRRDRIGLGRAGATVLLLALTIATLAAVLLWIIPVPLIGLFLDAETNSETAAIIAYGVPLLAVAGAFQIVDTLQVISVGLLRGIKDIKVPMLMAVISYWGVGVPTAWFLAFRMDMGGVGVWTGLAVGLGLSSLLLTGRFLMRDRLHLVKFSA</sequence>
<dbReference type="EMBL" id="CP046620">
    <property type="protein sequence ID" value="QHQ37464.1"/>
    <property type="molecule type" value="Genomic_DNA"/>
</dbReference>
<dbReference type="PIRSF" id="PIRSF006603">
    <property type="entry name" value="DinF"/>
    <property type="match status" value="1"/>
</dbReference>
<evidence type="ECO:0000256" key="3">
    <source>
        <dbReference type="ARBA" id="ARBA00022449"/>
    </source>
</evidence>
<dbReference type="GO" id="GO:0005886">
    <property type="term" value="C:plasma membrane"/>
    <property type="evidence" value="ECO:0007669"/>
    <property type="project" value="UniProtKB-SubCell"/>
</dbReference>
<evidence type="ECO:0000256" key="8">
    <source>
        <dbReference type="ARBA" id="ARBA00023136"/>
    </source>
</evidence>
<feature type="transmembrane region" description="Helical" evidence="10">
    <location>
        <begin position="292"/>
        <end position="310"/>
    </location>
</feature>
<feature type="transmembrane region" description="Helical" evidence="10">
    <location>
        <begin position="104"/>
        <end position="121"/>
    </location>
</feature>
<evidence type="ECO:0000256" key="6">
    <source>
        <dbReference type="ARBA" id="ARBA00022989"/>
    </source>
</evidence>
<evidence type="ECO:0000256" key="1">
    <source>
        <dbReference type="ARBA" id="ARBA00004429"/>
    </source>
</evidence>
<gene>
    <name evidence="11" type="ORF">GO499_16025</name>
</gene>
<proteinExistence type="predicted"/>
<feature type="transmembrane region" description="Helical" evidence="10">
    <location>
        <begin position="20"/>
        <end position="44"/>
    </location>
</feature>
<evidence type="ECO:0000256" key="9">
    <source>
        <dbReference type="ARBA" id="ARBA00031636"/>
    </source>
</evidence>
<keyword evidence="12" id="KW-1185">Reference proteome</keyword>
<dbReference type="KEGG" id="amaq:GO499_16025"/>
<dbReference type="GO" id="GO:0015297">
    <property type="term" value="F:antiporter activity"/>
    <property type="evidence" value="ECO:0007669"/>
    <property type="project" value="UniProtKB-KW"/>
</dbReference>
<dbReference type="NCBIfam" id="TIGR00797">
    <property type="entry name" value="matE"/>
    <property type="match status" value="1"/>
</dbReference>
<accession>A0A6P1T3D2</accession>
<dbReference type="CDD" id="cd13131">
    <property type="entry name" value="MATE_NorM_like"/>
    <property type="match status" value="1"/>
</dbReference>
<keyword evidence="7" id="KW-0406">Ion transport</keyword>
<evidence type="ECO:0000313" key="12">
    <source>
        <dbReference type="Proteomes" id="UP000464495"/>
    </source>
</evidence>
<organism evidence="11 12">
    <name type="scientific">Algicella marina</name>
    <dbReference type="NCBI Taxonomy" id="2683284"/>
    <lineage>
        <taxon>Bacteria</taxon>
        <taxon>Pseudomonadati</taxon>
        <taxon>Pseudomonadota</taxon>
        <taxon>Alphaproteobacteria</taxon>
        <taxon>Rhodobacterales</taxon>
        <taxon>Paracoccaceae</taxon>
        <taxon>Algicella</taxon>
    </lineage>
</organism>
<feature type="transmembrane region" description="Helical" evidence="10">
    <location>
        <begin position="212"/>
        <end position="238"/>
    </location>
</feature>
<protein>
    <recommendedName>
        <fullName evidence="9">Multidrug-efflux transporter</fullName>
    </recommendedName>
</protein>
<keyword evidence="4" id="KW-1003">Cell membrane</keyword>
<dbReference type="PANTHER" id="PTHR43298:SF2">
    <property type="entry name" value="FMN_FAD EXPORTER YEEO-RELATED"/>
    <property type="match status" value="1"/>
</dbReference>
<dbReference type="GO" id="GO:0042910">
    <property type="term" value="F:xenobiotic transmembrane transporter activity"/>
    <property type="evidence" value="ECO:0007669"/>
    <property type="project" value="InterPro"/>
</dbReference>
<dbReference type="InterPro" id="IPR002528">
    <property type="entry name" value="MATE_fam"/>
</dbReference>
<feature type="transmembrane region" description="Helical" evidence="10">
    <location>
        <begin position="250"/>
        <end position="271"/>
    </location>
</feature>
<keyword evidence="5 10" id="KW-0812">Transmembrane</keyword>
<dbReference type="InterPro" id="IPR050222">
    <property type="entry name" value="MATE_MdtK"/>
</dbReference>
<dbReference type="PANTHER" id="PTHR43298">
    <property type="entry name" value="MULTIDRUG RESISTANCE PROTEIN NORM-RELATED"/>
    <property type="match status" value="1"/>
</dbReference>